<dbReference type="CDD" id="cd02201">
    <property type="entry name" value="FtsZ_type1"/>
    <property type="match status" value="1"/>
</dbReference>
<evidence type="ECO:0000313" key="7">
    <source>
        <dbReference type="Proteomes" id="UP001344447"/>
    </source>
</evidence>
<keyword evidence="2" id="KW-0547">Nucleotide-binding</keyword>
<dbReference type="Pfam" id="PF00091">
    <property type="entry name" value="Tubulin"/>
    <property type="match status" value="1"/>
</dbReference>
<dbReference type="SMART" id="SM00864">
    <property type="entry name" value="Tubulin"/>
    <property type="match status" value="1"/>
</dbReference>
<dbReference type="PANTHER" id="PTHR30314:SF4">
    <property type="entry name" value="MITOCHONDRIAL DIVISION PROTEIN FSZB"/>
    <property type="match status" value="1"/>
</dbReference>
<evidence type="ECO:0008006" key="8">
    <source>
        <dbReference type="Google" id="ProtNLM"/>
    </source>
</evidence>
<reference evidence="6 7" key="1">
    <citation type="submission" date="2023-11" db="EMBL/GenBank/DDBJ databases">
        <title>Dfirmibasis_genome.</title>
        <authorList>
            <person name="Edelbroek B."/>
            <person name="Kjellin J."/>
            <person name="Jerlstrom-Hultqvist J."/>
            <person name="Soderbom F."/>
        </authorList>
    </citation>
    <scope>NUCLEOTIDE SEQUENCE [LARGE SCALE GENOMIC DNA]</scope>
    <source>
        <strain evidence="6 7">TNS-C-14</strain>
    </source>
</reference>
<dbReference type="InterPro" id="IPR045061">
    <property type="entry name" value="FtsZ/CetZ"/>
</dbReference>
<dbReference type="GO" id="GO:0005525">
    <property type="term" value="F:GTP binding"/>
    <property type="evidence" value="ECO:0007669"/>
    <property type="project" value="UniProtKB-KW"/>
</dbReference>
<feature type="domain" description="Tubulin/FtsZ 2-layer sandwich" evidence="5">
    <location>
        <begin position="258"/>
        <end position="365"/>
    </location>
</feature>
<dbReference type="GO" id="GO:0003924">
    <property type="term" value="F:GTPase activity"/>
    <property type="evidence" value="ECO:0007669"/>
    <property type="project" value="InterPro"/>
</dbReference>
<keyword evidence="3" id="KW-0342">GTP-binding</keyword>
<dbReference type="Proteomes" id="UP001344447">
    <property type="component" value="Unassembled WGS sequence"/>
</dbReference>
<dbReference type="PROSITE" id="PS01134">
    <property type="entry name" value="FTSZ_1"/>
    <property type="match status" value="1"/>
</dbReference>
<proteinExistence type="inferred from homology"/>
<organism evidence="6 7">
    <name type="scientific">Dictyostelium firmibasis</name>
    <dbReference type="NCBI Taxonomy" id="79012"/>
    <lineage>
        <taxon>Eukaryota</taxon>
        <taxon>Amoebozoa</taxon>
        <taxon>Evosea</taxon>
        <taxon>Eumycetozoa</taxon>
        <taxon>Dictyostelia</taxon>
        <taxon>Dictyosteliales</taxon>
        <taxon>Dictyosteliaceae</taxon>
        <taxon>Dictyostelium</taxon>
    </lineage>
</organism>
<dbReference type="SUPFAM" id="SSF55307">
    <property type="entry name" value="Tubulin C-terminal domain-like"/>
    <property type="match status" value="1"/>
</dbReference>
<dbReference type="InterPro" id="IPR003008">
    <property type="entry name" value="Tubulin_FtsZ_GTPase"/>
</dbReference>
<evidence type="ECO:0000313" key="6">
    <source>
        <dbReference type="EMBL" id="KAK5575511.1"/>
    </source>
</evidence>
<dbReference type="InterPro" id="IPR020805">
    <property type="entry name" value="Cell_div_FtsZ_CS"/>
</dbReference>
<evidence type="ECO:0000259" key="4">
    <source>
        <dbReference type="SMART" id="SM00864"/>
    </source>
</evidence>
<evidence type="ECO:0000256" key="1">
    <source>
        <dbReference type="ARBA" id="ARBA00009690"/>
    </source>
</evidence>
<dbReference type="GO" id="GO:0051301">
    <property type="term" value="P:cell division"/>
    <property type="evidence" value="ECO:0007669"/>
    <property type="project" value="TreeGrafter"/>
</dbReference>
<dbReference type="FunFam" id="3.40.50.1440:FF:000052">
    <property type="entry name" value="Tubulin/FtsZ GTPase"/>
    <property type="match status" value="1"/>
</dbReference>
<comment type="similarity">
    <text evidence="1">Belongs to the FtsZ family.</text>
</comment>
<dbReference type="AlphaFoldDB" id="A0AAN7YQ85"/>
<dbReference type="NCBIfam" id="TIGR00065">
    <property type="entry name" value="ftsZ"/>
    <property type="match status" value="1"/>
</dbReference>
<dbReference type="Pfam" id="PF12327">
    <property type="entry name" value="FtsZ_C"/>
    <property type="match status" value="1"/>
</dbReference>
<dbReference type="EMBL" id="JAVFKY010000005">
    <property type="protein sequence ID" value="KAK5575511.1"/>
    <property type="molecule type" value="Genomic_DNA"/>
</dbReference>
<dbReference type="GO" id="GO:0005737">
    <property type="term" value="C:cytoplasm"/>
    <property type="evidence" value="ECO:0007669"/>
    <property type="project" value="TreeGrafter"/>
</dbReference>
<sequence>MTILNKFCRTILLSNLELTNCGIRKSNNYKCRSFTHTINIDSNHIVPIHTQSNITLELFQPKISVVGVGGGGGNAINHMISQSLEGVDFFVCNTDSQDLIKSNSVNKIQLGPQLTKGHGAGANPEKGRLAAEESKNSIIQTFKDTDLLFLAAGMGGGTGTGSSPIIAKTIKEFKKETIIVGVVTVPFNFEGKRKETIAKKGLEELSKYVDTLVVISNQNLLDASKPDIQLEQAFLMVDEILHTGIRSIANIINVPGMINLDYSDVVNILKNRKGLSRIGFGEASGEDRAYKAVHKAIKNPLIEIDDQKFTGLLVNISGGNDITLKEISKTINYLQQNADPEVQVFVGHTVDNSLLGKMRISCLFVH</sequence>
<comment type="caution">
    <text evidence="6">The sequence shown here is derived from an EMBL/GenBank/DDBJ whole genome shotgun (WGS) entry which is preliminary data.</text>
</comment>
<dbReference type="HAMAP" id="MF_00909">
    <property type="entry name" value="FtsZ"/>
    <property type="match status" value="1"/>
</dbReference>
<protein>
    <recommendedName>
        <fullName evidence="8">Mitochondrial cell division protein</fullName>
    </recommendedName>
</protein>
<dbReference type="GO" id="GO:0032153">
    <property type="term" value="C:cell division site"/>
    <property type="evidence" value="ECO:0007669"/>
    <property type="project" value="TreeGrafter"/>
</dbReference>
<dbReference type="PRINTS" id="PR00423">
    <property type="entry name" value="CELLDVISFTSZ"/>
</dbReference>
<name>A0AAN7YQ85_9MYCE</name>
<dbReference type="SMART" id="SM00865">
    <property type="entry name" value="Tubulin_C"/>
    <property type="match status" value="1"/>
</dbReference>
<dbReference type="InterPro" id="IPR036525">
    <property type="entry name" value="Tubulin/FtsZ_GTPase_sf"/>
</dbReference>
<gene>
    <name evidence="6" type="ORF">RB653_006644</name>
</gene>
<keyword evidence="7" id="KW-1185">Reference proteome</keyword>
<accession>A0AAN7YQ85</accession>
<dbReference type="InterPro" id="IPR000158">
    <property type="entry name" value="Cell_div_FtsZ"/>
</dbReference>
<dbReference type="InterPro" id="IPR024757">
    <property type="entry name" value="FtsZ_C"/>
</dbReference>
<dbReference type="SUPFAM" id="SSF52490">
    <property type="entry name" value="Tubulin nucleotide-binding domain-like"/>
    <property type="match status" value="1"/>
</dbReference>
<dbReference type="PANTHER" id="PTHR30314">
    <property type="entry name" value="CELL DIVISION PROTEIN FTSZ-RELATED"/>
    <property type="match status" value="1"/>
</dbReference>
<dbReference type="InterPro" id="IPR008280">
    <property type="entry name" value="Tub_FtsZ_C"/>
</dbReference>
<dbReference type="GO" id="GO:0048285">
    <property type="term" value="P:organelle fission"/>
    <property type="evidence" value="ECO:0007669"/>
    <property type="project" value="TreeGrafter"/>
</dbReference>
<dbReference type="Gene3D" id="3.40.50.1440">
    <property type="entry name" value="Tubulin/FtsZ, GTPase domain"/>
    <property type="match status" value="1"/>
</dbReference>
<dbReference type="PROSITE" id="PS01135">
    <property type="entry name" value="FTSZ_2"/>
    <property type="match status" value="1"/>
</dbReference>
<evidence type="ECO:0000259" key="5">
    <source>
        <dbReference type="SMART" id="SM00865"/>
    </source>
</evidence>
<evidence type="ECO:0000256" key="3">
    <source>
        <dbReference type="ARBA" id="ARBA00023134"/>
    </source>
</evidence>
<feature type="domain" description="Tubulin/FtsZ GTPase" evidence="4">
    <location>
        <begin position="62"/>
        <end position="256"/>
    </location>
</feature>
<evidence type="ECO:0000256" key="2">
    <source>
        <dbReference type="ARBA" id="ARBA00022741"/>
    </source>
</evidence>
<dbReference type="InterPro" id="IPR018316">
    <property type="entry name" value="Tubulin/FtsZ_2-layer-sand-dom"/>
</dbReference>